<organism evidence="1 2">
    <name type="scientific">Parascaris univalens</name>
    <name type="common">Nematode worm</name>
    <dbReference type="NCBI Taxonomy" id="6257"/>
    <lineage>
        <taxon>Eukaryota</taxon>
        <taxon>Metazoa</taxon>
        <taxon>Ecdysozoa</taxon>
        <taxon>Nematoda</taxon>
        <taxon>Chromadorea</taxon>
        <taxon>Rhabditida</taxon>
        <taxon>Spirurina</taxon>
        <taxon>Ascaridomorpha</taxon>
        <taxon>Ascaridoidea</taxon>
        <taxon>Ascarididae</taxon>
        <taxon>Parascaris</taxon>
    </lineage>
</organism>
<dbReference type="AlphaFoldDB" id="A0A914ZXE9"/>
<proteinExistence type="predicted"/>
<evidence type="ECO:0000313" key="1">
    <source>
        <dbReference type="Proteomes" id="UP000887569"/>
    </source>
</evidence>
<protein>
    <submittedName>
        <fullName evidence="2">AMP-dependent synthetase/ligase domain-containing protein</fullName>
    </submittedName>
</protein>
<sequence>MVYLWCIFQVKTMIISETDLNLVLDNEMYARMWNTATLTKIIIVGEDTVVAARASTIFGVPCETIAPPFQ</sequence>
<dbReference type="WBParaSite" id="PgB26_g007_t03">
    <property type="protein sequence ID" value="PgB26_g007_t03"/>
    <property type="gene ID" value="PgB26_g007"/>
</dbReference>
<name>A0A914ZXE9_PARUN</name>
<keyword evidence="1" id="KW-1185">Reference proteome</keyword>
<reference evidence="2" key="1">
    <citation type="submission" date="2022-11" db="UniProtKB">
        <authorList>
            <consortium name="WormBaseParasite"/>
        </authorList>
    </citation>
    <scope>IDENTIFICATION</scope>
</reference>
<evidence type="ECO:0000313" key="2">
    <source>
        <dbReference type="WBParaSite" id="PgB26_g007_t03"/>
    </source>
</evidence>
<dbReference type="Proteomes" id="UP000887569">
    <property type="component" value="Unplaced"/>
</dbReference>
<accession>A0A914ZXE9</accession>